<evidence type="ECO:0000313" key="2">
    <source>
        <dbReference type="EMBL" id="PMD61217.1"/>
    </source>
</evidence>
<dbReference type="EMBL" id="KZ613786">
    <property type="protein sequence ID" value="PMD61217.1"/>
    <property type="molecule type" value="Genomic_DNA"/>
</dbReference>
<dbReference type="SMART" id="SM00108">
    <property type="entry name" value="B_lectin"/>
    <property type="match status" value="1"/>
</dbReference>
<dbReference type="Proteomes" id="UP000235371">
    <property type="component" value="Unassembled WGS sequence"/>
</dbReference>
<protein>
    <recommendedName>
        <fullName evidence="1">Bulb-type lectin domain-containing protein</fullName>
    </recommendedName>
</protein>
<dbReference type="InterPro" id="IPR036426">
    <property type="entry name" value="Bulb-type_lectin_dom_sf"/>
</dbReference>
<dbReference type="InterPro" id="IPR001480">
    <property type="entry name" value="Bulb-type_lectin_dom"/>
</dbReference>
<reference evidence="2 3" key="1">
    <citation type="submission" date="2016-04" db="EMBL/GenBank/DDBJ databases">
        <title>A degradative enzymes factory behind the ericoid mycorrhizal symbiosis.</title>
        <authorList>
            <consortium name="DOE Joint Genome Institute"/>
            <person name="Martino E."/>
            <person name="Morin E."/>
            <person name="Grelet G."/>
            <person name="Kuo A."/>
            <person name="Kohler A."/>
            <person name="Daghino S."/>
            <person name="Barry K."/>
            <person name="Choi C."/>
            <person name="Cichocki N."/>
            <person name="Clum A."/>
            <person name="Copeland A."/>
            <person name="Hainaut M."/>
            <person name="Haridas S."/>
            <person name="Labutti K."/>
            <person name="Lindquist E."/>
            <person name="Lipzen A."/>
            <person name="Khouja H.-R."/>
            <person name="Murat C."/>
            <person name="Ohm R."/>
            <person name="Olson A."/>
            <person name="Spatafora J."/>
            <person name="Veneault-Fourrey C."/>
            <person name="Henrissat B."/>
            <person name="Grigoriev I."/>
            <person name="Martin F."/>
            <person name="Perotto S."/>
        </authorList>
    </citation>
    <scope>NUCLEOTIDE SEQUENCE [LARGE SCALE GENOMIC DNA]</scope>
    <source>
        <strain evidence="2 3">E</strain>
    </source>
</reference>
<dbReference type="PROSITE" id="PS50927">
    <property type="entry name" value="BULB_LECTIN"/>
    <property type="match status" value="1"/>
</dbReference>
<dbReference type="GeneID" id="36590979"/>
<gene>
    <name evidence="2" type="ORF">K444DRAFT_628293</name>
</gene>
<dbReference type="RefSeq" id="XP_024738121.1">
    <property type="nucleotide sequence ID" value="XM_024882902.1"/>
</dbReference>
<dbReference type="InParanoid" id="A0A2J6TDW8"/>
<feature type="domain" description="Bulb-type lectin" evidence="1">
    <location>
        <begin position="222"/>
        <end position="335"/>
    </location>
</feature>
<name>A0A2J6TDW8_9HELO</name>
<sequence>MGFWKKIQKLQVKDLDINNKNSAVREGLREIDEHVFQPTWDQLGGLLIDPVAKAYIEFVEEQAKGKYQPLPQWLKLILSEDNSYDIDLPRVSYAEGINTLQADNAITFGYNIHFPRATNLEREGLVKSDVWWILHELEHCVQYKALGGIGPFLAKYYVNSVVAGLRSLQVGTWEKYINKIHSNLQIEKDADSKANSLIDSVMSDLDDLSLGRPTVLGSSQGSHINCTNQTIREGEFLESDDGRFRFICQFDGNVVLYGPGNSVLWKSSTDGIGKPPYRIVAQDDRNIVQYDRENRAIWRTGASEAGHLGCFLVLQNDGNLVLYQSEPIVAVWHNHTPGH</sequence>
<dbReference type="Gene3D" id="2.90.10.30">
    <property type="match status" value="1"/>
</dbReference>
<organism evidence="2 3">
    <name type="scientific">Hyaloscypha bicolor E</name>
    <dbReference type="NCBI Taxonomy" id="1095630"/>
    <lineage>
        <taxon>Eukaryota</taxon>
        <taxon>Fungi</taxon>
        <taxon>Dikarya</taxon>
        <taxon>Ascomycota</taxon>
        <taxon>Pezizomycotina</taxon>
        <taxon>Leotiomycetes</taxon>
        <taxon>Helotiales</taxon>
        <taxon>Hyaloscyphaceae</taxon>
        <taxon>Hyaloscypha</taxon>
        <taxon>Hyaloscypha bicolor</taxon>
    </lineage>
</organism>
<evidence type="ECO:0000259" key="1">
    <source>
        <dbReference type="PROSITE" id="PS50927"/>
    </source>
</evidence>
<evidence type="ECO:0000313" key="3">
    <source>
        <dbReference type="Proteomes" id="UP000235371"/>
    </source>
</evidence>
<accession>A0A2J6TDW8</accession>
<proteinExistence type="predicted"/>
<keyword evidence="3" id="KW-1185">Reference proteome</keyword>
<dbReference type="OrthoDB" id="1884773at2759"/>
<dbReference type="SUPFAM" id="SSF51110">
    <property type="entry name" value="alpha-D-mannose-specific plant lectins"/>
    <property type="match status" value="1"/>
</dbReference>
<dbReference type="AlphaFoldDB" id="A0A2J6TDW8"/>